<name>A0A3B0X246_9ZZZZ</name>
<dbReference type="Pfam" id="PF05016">
    <property type="entry name" value="ParE_toxin"/>
    <property type="match status" value="1"/>
</dbReference>
<evidence type="ECO:0000313" key="2">
    <source>
        <dbReference type="EMBL" id="VAW49904.1"/>
    </source>
</evidence>
<proteinExistence type="predicted"/>
<dbReference type="EMBL" id="UOFB01000411">
    <property type="protein sequence ID" value="VAW49904.1"/>
    <property type="molecule type" value="Genomic_DNA"/>
</dbReference>
<protein>
    <recommendedName>
        <fullName evidence="3">Death on curing protein, Doc toxin</fullName>
    </recommendedName>
</protein>
<dbReference type="InterPro" id="IPR035093">
    <property type="entry name" value="RelE/ParE_toxin_dom_sf"/>
</dbReference>
<dbReference type="AlphaFoldDB" id="A0A3B0X246"/>
<accession>A0A3B0X246</accession>
<reference evidence="2" key="1">
    <citation type="submission" date="2018-06" db="EMBL/GenBank/DDBJ databases">
        <authorList>
            <person name="Zhirakovskaya E."/>
        </authorList>
    </citation>
    <scope>NUCLEOTIDE SEQUENCE</scope>
</reference>
<dbReference type="InterPro" id="IPR007712">
    <property type="entry name" value="RelE/ParE_toxin"/>
</dbReference>
<gene>
    <name evidence="2" type="ORF">MNBD_GAMMA04-1268</name>
</gene>
<sequence length="97" mass="11172">MPSARAGLLEIGQYIALDNPVRAITFIDEITQSIEKTLSIFPFSGKLVEGLEFDEQIRVWPYENYNSYYLVKEVQQIVEILFVFNASRNIKNLIADL</sequence>
<evidence type="ECO:0008006" key="3">
    <source>
        <dbReference type="Google" id="ProtNLM"/>
    </source>
</evidence>
<keyword evidence="1" id="KW-1277">Toxin-antitoxin system</keyword>
<evidence type="ECO:0000256" key="1">
    <source>
        <dbReference type="ARBA" id="ARBA00022649"/>
    </source>
</evidence>
<organism evidence="2">
    <name type="scientific">hydrothermal vent metagenome</name>
    <dbReference type="NCBI Taxonomy" id="652676"/>
    <lineage>
        <taxon>unclassified sequences</taxon>
        <taxon>metagenomes</taxon>
        <taxon>ecological metagenomes</taxon>
    </lineage>
</organism>
<dbReference type="Gene3D" id="3.30.2310.20">
    <property type="entry name" value="RelE-like"/>
    <property type="match status" value="1"/>
</dbReference>